<dbReference type="InterPro" id="IPR031107">
    <property type="entry name" value="Small_HSP"/>
</dbReference>
<dbReference type="AlphaFoldDB" id="A0A438HGR1"/>
<reference evidence="10 11" key="1">
    <citation type="journal article" date="2018" name="PLoS Genet.">
        <title>Population sequencing reveals clonal diversity and ancestral inbreeding in the grapevine cultivar Chardonnay.</title>
        <authorList>
            <person name="Roach M.J."/>
            <person name="Johnson D.L."/>
            <person name="Bohlmann J."/>
            <person name="van Vuuren H.J."/>
            <person name="Jones S.J."/>
            <person name="Pretorius I.S."/>
            <person name="Schmidt S.A."/>
            <person name="Borneman A.R."/>
        </authorList>
    </citation>
    <scope>NUCLEOTIDE SEQUENCE [LARGE SCALE GENOMIC DNA]</scope>
    <source>
        <strain evidence="11">cv. Chardonnay</strain>
        <tissue evidence="10">Leaf</tissue>
    </source>
</reference>
<feature type="domain" description="SHSP" evidence="8">
    <location>
        <begin position="79"/>
        <end position="196"/>
    </location>
</feature>
<sequence length="281" mass="31566">MPPGDITQGAGSEDPSQNPWNLLPISIPIHSSMYRNFHERTPASITGSTQGSLLDIWPDRFPDPFRVLEQIPLGLDRDADIAPSPARVDWKETPEGHVIMMDIPGLRKEEVKIEVDESQRVLRVSGERKKEEEKKGDHWHRMERSYGKFWRQFRLPNNVDLEGVKAKLENGVLTLSLPNLSSDRIKGPKVVSIAGGDEEENPKLKNDIEQLISGLVAQGGGDWSDDRSKEPVLTDKMCSLMLNYQNLRGLRSEVSMIRPCTDLSIVRSLALLLNVTNNLLS</sequence>
<feature type="domain" description="CS" evidence="9">
    <location>
        <begin position="83"/>
        <end position="191"/>
    </location>
</feature>
<dbReference type="InterPro" id="IPR002068">
    <property type="entry name" value="A-crystallin/Hsp20_dom"/>
</dbReference>
<proteinExistence type="inferred from homology"/>
<name>A0A438HGR1_VITVI</name>
<evidence type="ECO:0000313" key="10">
    <source>
        <dbReference type="EMBL" id="RVW83662.1"/>
    </source>
</evidence>
<evidence type="ECO:0000256" key="4">
    <source>
        <dbReference type="ARBA" id="ARBA00023016"/>
    </source>
</evidence>
<dbReference type="PROSITE" id="PS51203">
    <property type="entry name" value="CS"/>
    <property type="match status" value="1"/>
</dbReference>
<evidence type="ECO:0000256" key="1">
    <source>
        <dbReference type="ARBA" id="ARBA00004240"/>
    </source>
</evidence>
<keyword evidence="3" id="KW-0256">Endoplasmic reticulum</keyword>
<evidence type="ECO:0000256" key="2">
    <source>
        <dbReference type="ARBA" id="ARBA00022729"/>
    </source>
</evidence>
<dbReference type="EMBL" id="QGNW01000225">
    <property type="protein sequence ID" value="RVW83662.1"/>
    <property type="molecule type" value="Genomic_DNA"/>
</dbReference>
<dbReference type="PROSITE" id="PS01031">
    <property type="entry name" value="SHSP"/>
    <property type="match status" value="1"/>
</dbReference>
<gene>
    <name evidence="10" type="primary">HSP22.0_1</name>
    <name evidence="10" type="ORF">CK203_039341</name>
</gene>
<evidence type="ECO:0000313" key="11">
    <source>
        <dbReference type="Proteomes" id="UP000288805"/>
    </source>
</evidence>
<dbReference type="FunFam" id="2.60.40.790:FF:000035">
    <property type="entry name" value="22.0 kDa heat shock protein"/>
    <property type="match status" value="1"/>
</dbReference>
<dbReference type="Pfam" id="PF00011">
    <property type="entry name" value="HSP20"/>
    <property type="match status" value="1"/>
</dbReference>
<comment type="similarity">
    <text evidence="5 6">Belongs to the small heat shock protein (HSP20) family.</text>
</comment>
<dbReference type="PANTHER" id="PTHR11527">
    <property type="entry name" value="HEAT-SHOCK PROTEIN 20 FAMILY MEMBER"/>
    <property type="match status" value="1"/>
</dbReference>
<keyword evidence="2" id="KW-0732">Signal</keyword>
<dbReference type="SUPFAM" id="SSF49764">
    <property type="entry name" value="HSP20-like chaperones"/>
    <property type="match status" value="1"/>
</dbReference>
<accession>A0A438HGR1</accession>
<dbReference type="Proteomes" id="UP000288805">
    <property type="component" value="Unassembled WGS sequence"/>
</dbReference>
<evidence type="ECO:0000256" key="3">
    <source>
        <dbReference type="ARBA" id="ARBA00022824"/>
    </source>
</evidence>
<dbReference type="InterPro" id="IPR008978">
    <property type="entry name" value="HSP20-like_chaperone"/>
</dbReference>
<comment type="subcellular location">
    <subcellularLocation>
        <location evidence="1">Endoplasmic reticulum</location>
    </subcellularLocation>
</comment>
<evidence type="ECO:0000259" key="8">
    <source>
        <dbReference type="PROSITE" id="PS01031"/>
    </source>
</evidence>
<evidence type="ECO:0000259" key="9">
    <source>
        <dbReference type="PROSITE" id="PS51203"/>
    </source>
</evidence>
<feature type="region of interest" description="Disordered" evidence="7">
    <location>
        <begin position="1"/>
        <end position="21"/>
    </location>
</feature>
<organism evidence="10 11">
    <name type="scientific">Vitis vinifera</name>
    <name type="common">Grape</name>
    <dbReference type="NCBI Taxonomy" id="29760"/>
    <lineage>
        <taxon>Eukaryota</taxon>
        <taxon>Viridiplantae</taxon>
        <taxon>Streptophyta</taxon>
        <taxon>Embryophyta</taxon>
        <taxon>Tracheophyta</taxon>
        <taxon>Spermatophyta</taxon>
        <taxon>Magnoliopsida</taxon>
        <taxon>eudicotyledons</taxon>
        <taxon>Gunneridae</taxon>
        <taxon>Pentapetalae</taxon>
        <taxon>rosids</taxon>
        <taxon>Vitales</taxon>
        <taxon>Vitaceae</taxon>
        <taxon>Viteae</taxon>
        <taxon>Vitis</taxon>
    </lineage>
</organism>
<dbReference type="GO" id="GO:0009408">
    <property type="term" value="P:response to heat"/>
    <property type="evidence" value="ECO:0007669"/>
    <property type="project" value="UniProtKB-ARBA"/>
</dbReference>
<protein>
    <submittedName>
        <fullName evidence="10">22.0 kDa heat shock protein</fullName>
    </submittedName>
</protein>
<keyword evidence="4 10" id="KW-0346">Stress response</keyword>
<evidence type="ECO:0000256" key="7">
    <source>
        <dbReference type="SAM" id="MobiDB-lite"/>
    </source>
</evidence>
<evidence type="ECO:0000256" key="5">
    <source>
        <dbReference type="PROSITE-ProRule" id="PRU00285"/>
    </source>
</evidence>
<dbReference type="InterPro" id="IPR007052">
    <property type="entry name" value="CS_dom"/>
</dbReference>
<evidence type="ECO:0000256" key="6">
    <source>
        <dbReference type="RuleBase" id="RU003616"/>
    </source>
</evidence>
<dbReference type="GO" id="GO:0005783">
    <property type="term" value="C:endoplasmic reticulum"/>
    <property type="evidence" value="ECO:0007669"/>
    <property type="project" value="UniProtKB-SubCell"/>
</dbReference>
<comment type="caution">
    <text evidence="10">The sequence shown here is derived from an EMBL/GenBank/DDBJ whole genome shotgun (WGS) entry which is preliminary data.</text>
</comment>
<dbReference type="Gene3D" id="2.60.40.790">
    <property type="match status" value="1"/>
</dbReference>
<dbReference type="CDD" id="cd06472">
    <property type="entry name" value="ACD_ScHsp26_like"/>
    <property type="match status" value="1"/>
</dbReference>